<dbReference type="InterPro" id="IPR011055">
    <property type="entry name" value="Dup_hybrid_motif"/>
</dbReference>
<dbReference type="InterPro" id="IPR050570">
    <property type="entry name" value="Cell_wall_metabolism_enzyme"/>
</dbReference>
<reference evidence="3 4" key="1">
    <citation type="submission" date="2019-12" db="EMBL/GenBank/DDBJ databases">
        <authorList>
            <person name="Kun Z."/>
        </authorList>
    </citation>
    <scope>NUCLEOTIDE SEQUENCE [LARGE SCALE GENOMIC DNA]</scope>
    <source>
        <strain evidence="3 4">YIM 123512</strain>
    </source>
</reference>
<dbReference type="PANTHER" id="PTHR21666">
    <property type="entry name" value="PEPTIDASE-RELATED"/>
    <property type="match status" value="1"/>
</dbReference>
<evidence type="ECO:0000313" key="3">
    <source>
        <dbReference type="EMBL" id="MXG88616.1"/>
    </source>
</evidence>
<dbReference type="AlphaFoldDB" id="A0A6L7EST0"/>
<dbReference type="InterPro" id="IPR028994">
    <property type="entry name" value="Integrin_alpha_N"/>
</dbReference>
<feature type="compositionally biased region" description="Basic residues" evidence="1">
    <location>
        <begin position="1"/>
        <end position="14"/>
    </location>
</feature>
<evidence type="ECO:0000313" key="4">
    <source>
        <dbReference type="Proteomes" id="UP000473325"/>
    </source>
</evidence>
<accession>A0A6L7EST0</accession>
<dbReference type="Pfam" id="PF01551">
    <property type="entry name" value="Peptidase_M23"/>
    <property type="match status" value="1"/>
</dbReference>
<evidence type="ECO:0000259" key="2">
    <source>
        <dbReference type="Pfam" id="PF01551"/>
    </source>
</evidence>
<dbReference type="GO" id="GO:0004222">
    <property type="term" value="F:metalloendopeptidase activity"/>
    <property type="evidence" value="ECO:0007669"/>
    <property type="project" value="TreeGrafter"/>
</dbReference>
<feature type="region of interest" description="Disordered" evidence="1">
    <location>
        <begin position="44"/>
        <end position="128"/>
    </location>
</feature>
<evidence type="ECO:0000256" key="1">
    <source>
        <dbReference type="SAM" id="MobiDB-lite"/>
    </source>
</evidence>
<feature type="region of interest" description="Disordered" evidence="1">
    <location>
        <begin position="1"/>
        <end position="20"/>
    </location>
</feature>
<dbReference type="PANTHER" id="PTHR21666:SF270">
    <property type="entry name" value="MUREIN HYDROLASE ACTIVATOR ENVC"/>
    <property type="match status" value="1"/>
</dbReference>
<dbReference type="InterPro" id="IPR016047">
    <property type="entry name" value="M23ase_b-sheet_dom"/>
</dbReference>
<proteinExistence type="predicted"/>
<gene>
    <name evidence="3" type="ORF">GRQ65_03535</name>
</gene>
<dbReference type="Gene3D" id="2.70.70.10">
    <property type="entry name" value="Glucose Permease (Domain IIA)"/>
    <property type="match status" value="1"/>
</dbReference>
<protein>
    <submittedName>
        <fullName evidence="3">Peptidoglycan DD-metalloendopeptidase family protein</fullName>
    </submittedName>
</protein>
<dbReference type="CDD" id="cd12797">
    <property type="entry name" value="M23_peptidase"/>
    <property type="match status" value="1"/>
</dbReference>
<dbReference type="SUPFAM" id="SSF69318">
    <property type="entry name" value="Integrin alpha N-terminal domain"/>
    <property type="match status" value="1"/>
</dbReference>
<dbReference type="SUPFAM" id="SSF51261">
    <property type="entry name" value="Duplicated hybrid motif"/>
    <property type="match status" value="1"/>
</dbReference>
<sequence>MYRPKHRALVRRRYPPPPTRPGIFMLAVAAALALTIGPAAYADRGGGDPPGGGRTTLLTGLGKSPGSGDWEADTGSGQGSGSGKGKDSKAGKDGSAEGKTAEQSEERRLEKLAPTPPPLTAYEMPFPCGETWTGGTRASHSPSPRAIDFNYAGGDLGKPVLAAAGGTVTTAVVGKNKPSYGQYVVIDHGNGESSLYGHLDSVLVSVGQAVAPGALIGTVGNTGNSYGSHLHFEERVGNRVVDAWFHGALFPVNTSQTSQNCGGAAVPNTGTPPVVTPVVLTPIPTTEVPLAGNLYGGRAAELVVYRKVSPASYHVTRTGRSERVIRMGGTGDQPMLGDWDGDGRVNPGVRNPTSRVFTMRVRGKDTYLRFGKRTDSPVAGNWDGVGGWEIGVWRGKNATFLLRAADGSKTKVRLGDADDLPVTGDWDGDGITDLGVYDRATAVFTLRTVDKATGTPVLSQVQFGTPGDLPVTGDWDGNGITDLGTWSISTATFTKRGAPAPVARSQRAKKLVWGSPSAS</sequence>
<comment type="caution">
    <text evidence="3">The sequence shown here is derived from an EMBL/GenBank/DDBJ whole genome shotgun (WGS) entry which is preliminary data.</text>
</comment>
<keyword evidence="4" id="KW-1185">Reference proteome</keyword>
<feature type="compositionally biased region" description="Basic and acidic residues" evidence="1">
    <location>
        <begin position="84"/>
        <end position="111"/>
    </location>
</feature>
<feature type="region of interest" description="Disordered" evidence="1">
    <location>
        <begin position="327"/>
        <end position="351"/>
    </location>
</feature>
<name>A0A6L7EST0_9ACTN</name>
<dbReference type="RefSeq" id="WP_160875234.1">
    <property type="nucleotide sequence ID" value="NZ_WUEK01000002.1"/>
</dbReference>
<feature type="domain" description="M23ase beta-sheet core" evidence="2">
    <location>
        <begin position="155"/>
        <end position="242"/>
    </location>
</feature>
<dbReference type="Proteomes" id="UP000473325">
    <property type="component" value="Unassembled WGS sequence"/>
</dbReference>
<organism evidence="3 4">
    <name type="scientific">Nocardioides flavescens</name>
    <dbReference type="NCBI Taxonomy" id="2691959"/>
    <lineage>
        <taxon>Bacteria</taxon>
        <taxon>Bacillati</taxon>
        <taxon>Actinomycetota</taxon>
        <taxon>Actinomycetes</taxon>
        <taxon>Propionibacteriales</taxon>
        <taxon>Nocardioidaceae</taxon>
        <taxon>Nocardioides</taxon>
    </lineage>
</organism>
<dbReference type="EMBL" id="WUEK01000002">
    <property type="protein sequence ID" value="MXG88616.1"/>
    <property type="molecule type" value="Genomic_DNA"/>
</dbReference>